<dbReference type="Pfam" id="PF11954">
    <property type="entry name" value="DUF3471"/>
    <property type="match status" value="1"/>
</dbReference>
<feature type="domain" description="Beta-lactamase-related" evidence="1">
    <location>
        <begin position="83"/>
        <end position="415"/>
    </location>
</feature>
<organism evidence="3 4">
    <name type="scientific">Alteromonas salexigens</name>
    <dbReference type="NCBI Taxonomy" id="2982530"/>
    <lineage>
        <taxon>Bacteria</taxon>
        <taxon>Pseudomonadati</taxon>
        <taxon>Pseudomonadota</taxon>
        <taxon>Gammaproteobacteria</taxon>
        <taxon>Alteromonadales</taxon>
        <taxon>Alteromonadaceae</taxon>
        <taxon>Alteromonas/Salinimonas group</taxon>
        <taxon>Alteromonas</taxon>
    </lineage>
</organism>
<reference evidence="4" key="1">
    <citation type="submission" date="2023-07" db="EMBL/GenBank/DDBJ databases">
        <title>Study on multiphase classification of strain Alteromonas salexigens isolated from the Yellow Sea.</title>
        <authorList>
            <person name="Sun L."/>
        </authorList>
    </citation>
    <scope>NUCLEOTIDE SEQUENCE [LARGE SCALE GENOMIC DNA]</scope>
    <source>
        <strain evidence="4">ASW11-19</strain>
    </source>
</reference>
<dbReference type="EMBL" id="JAOTJC010000012">
    <property type="protein sequence ID" value="MCU7555594.1"/>
    <property type="molecule type" value="Genomic_DNA"/>
</dbReference>
<dbReference type="Proteomes" id="UP001209257">
    <property type="component" value="Unassembled WGS sequence"/>
</dbReference>
<dbReference type="Gene3D" id="2.40.128.600">
    <property type="match status" value="1"/>
</dbReference>
<keyword evidence="3" id="KW-0378">Hydrolase</keyword>
<evidence type="ECO:0000259" key="1">
    <source>
        <dbReference type="Pfam" id="PF00144"/>
    </source>
</evidence>
<dbReference type="Pfam" id="PF00144">
    <property type="entry name" value="Beta-lactamase"/>
    <property type="match status" value="1"/>
</dbReference>
<comment type="caution">
    <text evidence="3">The sequence shown here is derived from an EMBL/GenBank/DDBJ whole genome shotgun (WGS) entry which is preliminary data.</text>
</comment>
<dbReference type="GO" id="GO:0016787">
    <property type="term" value="F:hydrolase activity"/>
    <property type="evidence" value="ECO:0007669"/>
    <property type="project" value="UniProtKB-KW"/>
</dbReference>
<sequence length="568" mass="62757">MAVGTAAGGITGRAAVLAGENELNGFGMCFAFDAFSRQAICARLTKKNAWLVALLTCVFLSPALAVADSESSNFEQRLAGVVDKSLAAFNTPGMAVGILHQDKIIYLAGHGYRDLEHKLPVTPDTYFLLASASKAFTASAMAVASNRGDLHWQDKVTAYLPSFALASEHATENFTLTDLLTHRSGLGSGAGDIMLWPAPSKFSRREIIHNLRFLTPQSAFRQRYAYNNLMYITAAAVVDAAGEQSWDQLVQEEIFNPLKMQCFVGRLPDTHNDNVAQSYGFTERRGTYPIPRNAINTDAPVWTPAGGIVCNARDMLNWLAMWLREGKAADGTQVLTTDTVKHMTTPVTPLPVSGTDKAWFDTRHAGYALGWRVADQFGEQVISHTGTVSGYQAFVAFVPNHQLGVVLLNNGSDYGSRGAVMQTILQHFLAPEQAPRDWIAAYQEFQRNWQQRTSERNTPPQGSGTVTLPLGAYAGHYADTWFGKVSVIKDEDGLYLHSHKMPSLTGRLKPFNEHSFKVLWDNPDVMEPVLVTFEQSSDDQISQFTLAPFTVRLQRNHPFRDMTFRRTP</sequence>
<evidence type="ECO:0000313" key="4">
    <source>
        <dbReference type="Proteomes" id="UP001209257"/>
    </source>
</evidence>
<dbReference type="SUPFAM" id="SSF56601">
    <property type="entry name" value="beta-lactamase/transpeptidase-like"/>
    <property type="match status" value="1"/>
</dbReference>
<keyword evidence="4" id="KW-1185">Reference proteome</keyword>
<dbReference type="PANTHER" id="PTHR46825:SF15">
    <property type="entry name" value="BETA-LACTAMASE-RELATED DOMAIN-CONTAINING PROTEIN"/>
    <property type="match status" value="1"/>
</dbReference>
<gene>
    <name evidence="3" type="ORF">OCL06_13445</name>
</gene>
<evidence type="ECO:0000259" key="2">
    <source>
        <dbReference type="Pfam" id="PF11954"/>
    </source>
</evidence>
<proteinExistence type="predicted"/>
<protein>
    <submittedName>
        <fullName evidence="3">Serine hydrolase</fullName>
    </submittedName>
</protein>
<dbReference type="InterPro" id="IPR050491">
    <property type="entry name" value="AmpC-like"/>
</dbReference>
<dbReference type="Gene3D" id="3.40.710.10">
    <property type="entry name" value="DD-peptidase/beta-lactamase superfamily"/>
    <property type="match status" value="1"/>
</dbReference>
<evidence type="ECO:0000313" key="3">
    <source>
        <dbReference type="EMBL" id="MCU7555594.1"/>
    </source>
</evidence>
<dbReference type="InterPro" id="IPR001466">
    <property type="entry name" value="Beta-lactam-related"/>
</dbReference>
<name>A0ABT2VRA8_9ALTE</name>
<dbReference type="InterPro" id="IPR021860">
    <property type="entry name" value="Peptidase_S12_Pab87-rel_C"/>
</dbReference>
<dbReference type="InterPro" id="IPR012338">
    <property type="entry name" value="Beta-lactam/transpept-like"/>
</dbReference>
<dbReference type="PANTHER" id="PTHR46825">
    <property type="entry name" value="D-ALANYL-D-ALANINE-CARBOXYPEPTIDASE/ENDOPEPTIDASE AMPH"/>
    <property type="match status" value="1"/>
</dbReference>
<feature type="domain" description="Peptidase S12 Pab87-related C-terminal" evidence="2">
    <location>
        <begin position="465"/>
        <end position="553"/>
    </location>
</feature>
<dbReference type="RefSeq" id="WP_262995415.1">
    <property type="nucleotide sequence ID" value="NZ_JAOTJC010000012.1"/>
</dbReference>
<accession>A0ABT2VRA8</accession>